<reference evidence="1 2" key="1">
    <citation type="journal article" date="2018" name="Front. Plant Sci.">
        <title>Red Clover (Trifolium pratense) and Zigzag Clover (T. medium) - A Picture of Genomic Similarities and Differences.</title>
        <authorList>
            <person name="Dluhosova J."/>
            <person name="Istvanek J."/>
            <person name="Nedelnik J."/>
            <person name="Repkova J."/>
        </authorList>
    </citation>
    <scope>NUCLEOTIDE SEQUENCE [LARGE SCALE GENOMIC DNA]</scope>
    <source>
        <strain evidence="2">cv. 10/8</strain>
        <tissue evidence="1">Leaf</tissue>
    </source>
</reference>
<dbReference type="AlphaFoldDB" id="A0A392TWG1"/>
<evidence type="ECO:0000313" key="2">
    <source>
        <dbReference type="Proteomes" id="UP000265520"/>
    </source>
</evidence>
<organism evidence="1 2">
    <name type="scientific">Trifolium medium</name>
    <dbReference type="NCBI Taxonomy" id="97028"/>
    <lineage>
        <taxon>Eukaryota</taxon>
        <taxon>Viridiplantae</taxon>
        <taxon>Streptophyta</taxon>
        <taxon>Embryophyta</taxon>
        <taxon>Tracheophyta</taxon>
        <taxon>Spermatophyta</taxon>
        <taxon>Magnoliopsida</taxon>
        <taxon>eudicotyledons</taxon>
        <taxon>Gunneridae</taxon>
        <taxon>Pentapetalae</taxon>
        <taxon>rosids</taxon>
        <taxon>fabids</taxon>
        <taxon>Fabales</taxon>
        <taxon>Fabaceae</taxon>
        <taxon>Papilionoideae</taxon>
        <taxon>50 kb inversion clade</taxon>
        <taxon>NPAAA clade</taxon>
        <taxon>Hologalegina</taxon>
        <taxon>IRL clade</taxon>
        <taxon>Trifolieae</taxon>
        <taxon>Trifolium</taxon>
    </lineage>
</organism>
<comment type="caution">
    <text evidence="1">The sequence shown here is derived from an EMBL/GenBank/DDBJ whole genome shotgun (WGS) entry which is preliminary data.</text>
</comment>
<keyword evidence="2" id="KW-1185">Reference proteome</keyword>
<protein>
    <submittedName>
        <fullName evidence="1">Uncharacterized protein</fullName>
    </submittedName>
</protein>
<dbReference type="Proteomes" id="UP000265520">
    <property type="component" value="Unassembled WGS sequence"/>
</dbReference>
<dbReference type="EMBL" id="LXQA010663126">
    <property type="protein sequence ID" value="MCI64787.1"/>
    <property type="molecule type" value="Genomic_DNA"/>
</dbReference>
<evidence type="ECO:0000313" key="1">
    <source>
        <dbReference type="EMBL" id="MCI64787.1"/>
    </source>
</evidence>
<feature type="non-terminal residue" evidence="1">
    <location>
        <position position="1"/>
    </location>
</feature>
<proteinExistence type="predicted"/>
<name>A0A392TWG1_9FABA</name>
<accession>A0A392TWG1</accession>
<sequence>VIIVGALYISGFLVRGCVDGLKESEFMALGSLLCWHVLL</sequence>